<dbReference type="InterPro" id="IPR036179">
    <property type="entry name" value="Ig-like_dom_sf"/>
</dbReference>
<dbReference type="SUPFAM" id="SSF52540">
    <property type="entry name" value="P-loop containing nucleoside triphosphate hydrolases"/>
    <property type="match status" value="1"/>
</dbReference>
<sequence length="322" mass="36453">MNSRSLCTRDAPALVKFPVPLVAILTESPGLAGLSLPVYDTSRIESHAPLSIECVPDLQGFGELQTDVTNLKEDVEEMKKSNKISTQESRIEKAIFDQWEQDEVCFISTKVCNEVKKIIKSRNMVVVAGHSGSGKSAIIQHIALKYREQGWTVLTFQQEDLLAFTCNQRKMFITNRESPCNYPDTQDQRTGGRKMEFTLISATLVYDSFNCRMRALKMGKLDDFMAALPLTHTPRLGESVELNCIPPPSYPPAELQWVLVTPEGHVEPVNYDNRILDGRLYITNVQEQDRQEDKAYVCLATNYFMRRNTYDKANFIIPSGSE</sequence>
<dbReference type="PROSITE" id="PS50835">
    <property type="entry name" value="IG_LIKE"/>
    <property type="match status" value="1"/>
</dbReference>
<proteinExistence type="predicted"/>
<dbReference type="SMART" id="SM00409">
    <property type="entry name" value="IG"/>
    <property type="match status" value="1"/>
</dbReference>
<dbReference type="SUPFAM" id="SSF48726">
    <property type="entry name" value="Immunoglobulin"/>
    <property type="match status" value="1"/>
</dbReference>
<dbReference type="InterPro" id="IPR027417">
    <property type="entry name" value="P-loop_NTPase"/>
</dbReference>
<gene>
    <name evidence="1" type="ORF">CGI_10017297</name>
</gene>
<evidence type="ECO:0000313" key="1">
    <source>
        <dbReference type="EMBL" id="EKC27977.1"/>
    </source>
</evidence>
<dbReference type="AlphaFoldDB" id="K1PUI2"/>
<dbReference type="InterPro" id="IPR007110">
    <property type="entry name" value="Ig-like_dom"/>
</dbReference>
<dbReference type="Gene3D" id="3.40.50.300">
    <property type="entry name" value="P-loop containing nucleotide triphosphate hydrolases"/>
    <property type="match status" value="1"/>
</dbReference>
<name>K1PUI2_MAGGI</name>
<dbReference type="InterPro" id="IPR003599">
    <property type="entry name" value="Ig_sub"/>
</dbReference>
<dbReference type="InterPro" id="IPR049050">
    <property type="entry name" value="nSTAND3"/>
</dbReference>
<organism evidence="1">
    <name type="scientific">Magallana gigas</name>
    <name type="common">Pacific oyster</name>
    <name type="synonym">Crassostrea gigas</name>
    <dbReference type="NCBI Taxonomy" id="29159"/>
    <lineage>
        <taxon>Eukaryota</taxon>
        <taxon>Metazoa</taxon>
        <taxon>Spiralia</taxon>
        <taxon>Lophotrochozoa</taxon>
        <taxon>Mollusca</taxon>
        <taxon>Bivalvia</taxon>
        <taxon>Autobranchia</taxon>
        <taxon>Pteriomorphia</taxon>
        <taxon>Ostreida</taxon>
        <taxon>Ostreoidea</taxon>
        <taxon>Ostreidae</taxon>
        <taxon>Magallana</taxon>
    </lineage>
</organism>
<accession>K1PUI2</accession>
<dbReference type="CDD" id="cd01983">
    <property type="entry name" value="SIMIBI"/>
    <property type="match status" value="1"/>
</dbReference>
<protein>
    <submittedName>
        <fullName evidence="1">Uncharacterized protein</fullName>
    </submittedName>
</protein>
<dbReference type="Pfam" id="PF20720">
    <property type="entry name" value="nSTAND3"/>
    <property type="match status" value="1"/>
</dbReference>
<dbReference type="HOGENOM" id="CLU_863961_0_0_1"/>
<reference evidence="1" key="1">
    <citation type="journal article" date="2012" name="Nature">
        <title>The oyster genome reveals stress adaptation and complexity of shell formation.</title>
        <authorList>
            <person name="Zhang G."/>
            <person name="Fang X."/>
            <person name="Guo X."/>
            <person name="Li L."/>
            <person name="Luo R."/>
            <person name="Xu F."/>
            <person name="Yang P."/>
            <person name="Zhang L."/>
            <person name="Wang X."/>
            <person name="Qi H."/>
            <person name="Xiong Z."/>
            <person name="Que H."/>
            <person name="Xie Y."/>
            <person name="Holland P.W."/>
            <person name="Paps J."/>
            <person name="Zhu Y."/>
            <person name="Wu F."/>
            <person name="Chen Y."/>
            <person name="Wang J."/>
            <person name="Peng C."/>
            <person name="Meng J."/>
            <person name="Yang L."/>
            <person name="Liu J."/>
            <person name="Wen B."/>
            <person name="Zhang N."/>
            <person name="Huang Z."/>
            <person name="Zhu Q."/>
            <person name="Feng Y."/>
            <person name="Mount A."/>
            <person name="Hedgecock D."/>
            <person name="Xu Z."/>
            <person name="Liu Y."/>
            <person name="Domazet-Loso T."/>
            <person name="Du Y."/>
            <person name="Sun X."/>
            <person name="Zhang S."/>
            <person name="Liu B."/>
            <person name="Cheng P."/>
            <person name="Jiang X."/>
            <person name="Li J."/>
            <person name="Fan D."/>
            <person name="Wang W."/>
            <person name="Fu W."/>
            <person name="Wang T."/>
            <person name="Wang B."/>
            <person name="Zhang J."/>
            <person name="Peng Z."/>
            <person name="Li Y."/>
            <person name="Li N."/>
            <person name="Wang J."/>
            <person name="Chen M."/>
            <person name="He Y."/>
            <person name="Tan F."/>
            <person name="Song X."/>
            <person name="Zheng Q."/>
            <person name="Huang R."/>
            <person name="Yang H."/>
            <person name="Du X."/>
            <person name="Chen L."/>
            <person name="Yang M."/>
            <person name="Gaffney P.M."/>
            <person name="Wang S."/>
            <person name="Luo L."/>
            <person name="She Z."/>
            <person name="Ming Y."/>
            <person name="Huang W."/>
            <person name="Zhang S."/>
            <person name="Huang B."/>
            <person name="Zhang Y."/>
            <person name="Qu T."/>
            <person name="Ni P."/>
            <person name="Miao G."/>
            <person name="Wang J."/>
            <person name="Wang Q."/>
            <person name="Steinberg C.E."/>
            <person name="Wang H."/>
            <person name="Li N."/>
            <person name="Qian L."/>
            <person name="Zhang G."/>
            <person name="Li Y."/>
            <person name="Yang H."/>
            <person name="Liu X."/>
            <person name="Wang J."/>
            <person name="Yin Y."/>
            <person name="Wang J."/>
        </authorList>
    </citation>
    <scope>NUCLEOTIDE SEQUENCE [LARGE SCALE GENOMIC DNA]</scope>
    <source>
        <strain evidence="1">05x7-T-G4-1.051#20</strain>
    </source>
</reference>
<dbReference type="Gene3D" id="2.60.40.10">
    <property type="entry name" value="Immunoglobulins"/>
    <property type="match status" value="1"/>
</dbReference>
<dbReference type="EMBL" id="JH815980">
    <property type="protein sequence ID" value="EKC27977.1"/>
    <property type="molecule type" value="Genomic_DNA"/>
</dbReference>
<dbReference type="InParanoid" id="K1PUI2"/>
<dbReference type="InterPro" id="IPR013783">
    <property type="entry name" value="Ig-like_fold"/>
</dbReference>